<organism evidence="1 2">
    <name type="scientific">Shewanella canadensis</name>
    <dbReference type="NCBI Taxonomy" id="271096"/>
    <lineage>
        <taxon>Bacteria</taxon>
        <taxon>Pseudomonadati</taxon>
        <taxon>Pseudomonadota</taxon>
        <taxon>Gammaproteobacteria</taxon>
        <taxon>Alteromonadales</taxon>
        <taxon>Shewanellaceae</taxon>
        <taxon>Shewanella</taxon>
    </lineage>
</organism>
<keyword evidence="2" id="KW-1185">Reference proteome</keyword>
<evidence type="ECO:0008006" key="3">
    <source>
        <dbReference type="Google" id="ProtNLM"/>
    </source>
</evidence>
<evidence type="ECO:0000313" key="1">
    <source>
        <dbReference type="EMBL" id="RTR40563.1"/>
    </source>
</evidence>
<evidence type="ECO:0000313" key="2">
    <source>
        <dbReference type="Proteomes" id="UP000267448"/>
    </source>
</evidence>
<protein>
    <recommendedName>
        <fullName evidence="3">DUF3630 family protein</fullName>
    </recommendedName>
</protein>
<accession>A0A3S0L3V0</accession>
<sequence>MEEVQLKSYREAFSVYEKTIDEIYRYGKMIDMNYDLYDWTVTYIQFKDITIGIKLYRPLHTIQLVQSEKHMQIRTMEADNPFS</sequence>
<name>A0A3S0L3V0_9GAMM</name>
<gene>
    <name evidence="1" type="ORF">EKG38_01185</name>
</gene>
<dbReference type="EMBL" id="RXNU01000001">
    <property type="protein sequence ID" value="RTR40563.1"/>
    <property type="molecule type" value="Genomic_DNA"/>
</dbReference>
<dbReference type="AlphaFoldDB" id="A0A3S0L3V0"/>
<reference evidence="1 2" key="1">
    <citation type="submission" date="2018-12" db="EMBL/GenBank/DDBJ databases">
        <authorList>
            <person name="Yu L."/>
        </authorList>
    </citation>
    <scope>NUCLEOTIDE SEQUENCE [LARGE SCALE GENOMIC DNA]</scope>
    <source>
        <strain evidence="1 2">HAW-EB2</strain>
    </source>
</reference>
<dbReference type="Proteomes" id="UP000267448">
    <property type="component" value="Unassembled WGS sequence"/>
</dbReference>
<proteinExistence type="predicted"/>
<comment type="caution">
    <text evidence="1">The sequence shown here is derived from an EMBL/GenBank/DDBJ whole genome shotgun (WGS) entry which is preliminary data.</text>
</comment>